<reference evidence="6" key="2">
    <citation type="submission" date="2022-06" db="UniProtKB">
        <authorList>
            <consortium name="EnsemblMetazoa"/>
        </authorList>
    </citation>
    <scope>IDENTIFICATION</scope>
    <source>
        <strain evidence="6">PS312</strain>
    </source>
</reference>
<evidence type="ECO:0000256" key="2">
    <source>
        <dbReference type="ARBA" id="ARBA00009430"/>
    </source>
</evidence>
<evidence type="ECO:0000313" key="7">
    <source>
        <dbReference type="Proteomes" id="UP000005239"/>
    </source>
</evidence>
<dbReference type="GO" id="GO:0006362">
    <property type="term" value="P:transcription elongation by RNA polymerase I"/>
    <property type="evidence" value="ECO:0000318"/>
    <property type="project" value="GO_Central"/>
</dbReference>
<sequence length="414" mass="46980">MASSPKKSRKRGLPDMIAHFPHNKPRRAEEMMIEEHKVDHEEKAYTVMNYAANCSSVFEVGREVPNPKDGNEYAVVLVNKRTGDVSAVKPAHIVSFQAVYAEDLEEAIGKKKKKTIDFAKDFGVKKEEWMNAKNSLSLQFAGTKKLRMLEASKRREINENTLEEMRKTAFASEGTLLSIMNDTRKEAMIDEKISLINKAESEVLPKFVNAELAKDVYPLDMFMSKSDAEECAEEVKEMWRKSREELEADGIERCVYEIYKQIQRTNQSLVSCALLAGIAGSMKRLNRGMLAKEKYEEMKLPKGVLQKLRLDFLQGNWRLSRGVDSIAVKQTDKERMIAHALALAVTLSPTLMIPITPWSRVLNVNEAKMVKTLEALGCTVFNLPASDAVKYTSIRAARLLSAPKEEQGRRRFRK</sequence>
<dbReference type="Pfam" id="PF06870">
    <property type="entry name" value="RNA_pol_I_A49"/>
    <property type="match status" value="1"/>
</dbReference>
<evidence type="ECO:0000256" key="4">
    <source>
        <dbReference type="ARBA" id="ARBA00023163"/>
    </source>
</evidence>
<keyword evidence="5" id="KW-0539">Nucleus</keyword>
<dbReference type="AlphaFoldDB" id="A0A8R1V386"/>
<evidence type="ECO:0000256" key="1">
    <source>
        <dbReference type="ARBA" id="ARBA00004604"/>
    </source>
</evidence>
<dbReference type="GO" id="GO:0005736">
    <property type="term" value="C:RNA polymerase I complex"/>
    <property type="evidence" value="ECO:0000318"/>
    <property type="project" value="GO_Central"/>
</dbReference>
<dbReference type="Proteomes" id="UP000005239">
    <property type="component" value="Unassembled WGS sequence"/>
</dbReference>
<dbReference type="GO" id="GO:0003677">
    <property type="term" value="F:DNA binding"/>
    <property type="evidence" value="ECO:0007669"/>
    <property type="project" value="InterPro"/>
</dbReference>
<dbReference type="InterPro" id="IPR009668">
    <property type="entry name" value="RNA_pol-assoc_fac_A49-like"/>
</dbReference>
<evidence type="ECO:0000313" key="6">
    <source>
        <dbReference type="EnsemblMetazoa" id="PPA47362.1"/>
    </source>
</evidence>
<evidence type="ECO:0000256" key="3">
    <source>
        <dbReference type="ARBA" id="ARBA00022478"/>
    </source>
</evidence>
<comment type="similarity">
    <text evidence="2">Belongs to the eukaryotic RPA49/POLR1E RNA polymerase subunit family.</text>
</comment>
<keyword evidence="3" id="KW-0240">DNA-directed RNA polymerase</keyword>
<evidence type="ECO:0000256" key="5">
    <source>
        <dbReference type="ARBA" id="ARBA00023242"/>
    </source>
</evidence>
<reference evidence="7" key="1">
    <citation type="journal article" date="2008" name="Nat. Genet.">
        <title>The Pristionchus pacificus genome provides a unique perspective on nematode lifestyle and parasitism.</title>
        <authorList>
            <person name="Dieterich C."/>
            <person name="Clifton S.W."/>
            <person name="Schuster L.N."/>
            <person name="Chinwalla A."/>
            <person name="Delehaunty K."/>
            <person name="Dinkelacker I."/>
            <person name="Fulton L."/>
            <person name="Fulton R."/>
            <person name="Godfrey J."/>
            <person name="Minx P."/>
            <person name="Mitreva M."/>
            <person name="Roeseler W."/>
            <person name="Tian H."/>
            <person name="Witte H."/>
            <person name="Yang S.P."/>
            <person name="Wilson R.K."/>
            <person name="Sommer R.J."/>
        </authorList>
    </citation>
    <scope>NUCLEOTIDE SEQUENCE [LARGE SCALE GENOMIC DNA]</scope>
    <source>
        <strain evidence="7">PS312</strain>
    </source>
</reference>
<keyword evidence="4" id="KW-0804">Transcription</keyword>
<gene>
    <name evidence="6" type="primary">WBGene00305989</name>
</gene>
<dbReference type="EnsemblMetazoa" id="PPA47362.1">
    <property type="protein sequence ID" value="PPA47362.1"/>
    <property type="gene ID" value="WBGene00305989"/>
</dbReference>
<organism evidence="6 7">
    <name type="scientific">Pristionchus pacificus</name>
    <name type="common">Parasitic nematode worm</name>
    <dbReference type="NCBI Taxonomy" id="54126"/>
    <lineage>
        <taxon>Eukaryota</taxon>
        <taxon>Metazoa</taxon>
        <taxon>Ecdysozoa</taxon>
        <taxon>Nematoda</taxon>
        <taxon>Chromadorea</taxon>
        <taxon>Rhabditida</taxon>
        <taxon>Rhabditina</taxon>
        <taxon>Diplogasteromorpha</taxon>
        <taxon>Diplogasteroidea</taxon>
        <taxon>Neodiplogasteridae</taxon>
        <taxon>Pristionchus</taxon>
    </lineage>
</organism>
<accession>A0A8R1V386</accession>
<keyword evidence="7" id="KW-1185">Reference proteome</keyword>
<name>A0A8R1V386_PRIPA</name>
<protein>
    <submittedName>
        <fullName evidence="6">Uncharacterized protein</fullName>
    </submittedName>
</protein>
<dbReference type="GO" id="GO:0001188">
    <property type="term" value="P:RNA polymerase I preinitiation complex assembly"/>
    <property type="evidence" value="ECO:0000318"/>
    <property type="project" value="GO_Central"/>
</dbReference>
<comment type="subcellular location">
    <subcellularLocation>
        <location evidence="1">Nucleus</location>
        <location evidence="1">Nucleolus</location>
    </subcellularLocation>
</comment>
<dbReference type="PANTHER" id="PTHR14440">
    <property type="entry name" value="DNA-DIRECTED RNA POLYMERASE I SUBUNIT RPA49"/>
    <property type="match status" value="1"/>
</dbReference>
<proteinExistence type="inferred from homology"/>